<organism evidence="1 2">
    <name type="scientific">Aliiroseovarius crassostreae</name>
    <dbReference type="NCBI Taxonomy" id="154981"/>
    <lineage>
        <taxon>Bacteria</taxon>
        <taxon>Pseudomonadati</taxon>
        <taxon>Pseudomonadota</taxon>
        <taxon>Alphaproteobacteria</taxon>
        <taxon>Rhodobacterales</taxon>
        <taxon>Paracoccaceae</taxon>
        <taxon>Aliiroseovarius</taxon>
    </lineage>
</organism>
<comment type="caution">
    <text evidence="1">The sequence shown here is derived from an EMBL/GenBank/DDBJ whole genome shotgun (WGS) entry which is preliminary data.</text>
</comment>
<dbReference type="RefSeq" id="WP_055187950.1">
    <property type="nucleotide sequence ID" value="NZ_FPBS01000001.1"/>
</dbReference>
<dbReference type="Pfam" id="PF03567">
    <property type="entry name" value="Sulfotransfer_2"/>
    <property type="match status" value="1"/>
</dbReference>
<name>A0A0P7IWV8_9RHOB</name>
<dbReference type="InterPro" id="IPR005331">
    <property type="entry name" value="Sulfotransferase"/>
</dbReference>
<dbReference type="EMBL" id="LKBA01000004">
    <property type="protein sequence ID" value="KPN64065.1"/>
    <property type="molecule type" value="Genomic_DNA"/>
</dbReference>
<dbReference type="STRING" id="154981.AKJ29_15495"/>
<dbReference type="OrthoDB" id="8756565at2"/>
<evidence type="ECO:0000313" key="2">
    <source>
        <dbReference type="Proteomes" id="UP000050471"/>
    </source>
</evidence>
<reference evidence="1 2" key="1">
    <citation type="submission" date="2015-09" db="EMBL/GenBank/DDBJ databases">
        <title>Draft genome sequence of Aliiroseovarius crassostreae CV919-312TSm, the causative agent of Roseovarius Oyster Disease (formerly Juvenile Oyster Disease).</title>
        <authorList>
            <person name="Kessner L."/>
            <person name="Spinard E."/>
            <person name="Nelson D."/>
        </authorList>
    </citation>
    <scope>NUCLEOTIDE SEQUENCE [LARGE SCALE GENOMIC DNA]</scope>
    <source>
        <strain evidence="1 2">CV919-312</strain>
    </source>
</reference>
<dbReference type="Proteomes" id="UP000050471">
    <property type="component" value="Unassembled WGS sequence"/>
</dbReference>
<protein>
    <recommendedName>
        <fullName evidence="3">Sulfotransferase domain-containing protein</fullName>
    </recommendedName>
</protein>
<dbReference type="GO" id="GO:0008146">
    <property type="term" value="F:sulfotransferase activity"/>
    <property type="evidence" value="ECO:0007669"/>
    <property type="project" value="InterPro"/>
</dbReference>
<keyword evidence="2" id="KW-1185">Reference proteome</keyword>
<evidence type="ECO:0008006" key="3">
    <source>
        <dbReference type="Google" id="ProtNLM"/>
    </source>
</evidence>
<evidence type="ECO:0000313" key="1">
    <source>
        <dbReference type="EMBL" id="KPN64065.1"/>
    </source>
</evidence>
<proteinExistence type="predicted"/>
<sequence>MNMHHPAISLPYWFQLNRVEHYWFKANGKRFAYAYIRKNACTAFKTLICETSKRADFVETGLRPMRFMNKYHRIKTRRQLDQCHTRLFVYRDPYGRLVSAYLNKFVARKGHEDIFQRYQSATG</sequence>
<dbReference type="AlphaFoldDB" id="A0A0P7IWV8"/>
<accession>A0A0P7IWV8</accession>
<gene>
    <name evidence="1" type="ORF">AKJ29_15495</name>
</gene>
<dbReference type="GO" id="GO:0016020">
    <property type="term" value="C:membrane"/>
    <property type="evidence" value="ECO:0007669"/>
    <property type="project" value="InterPro"/>
</dbReference>